<reference evidence="1 2" key="1">
    <citation type="submission" date="2009-01" db="EMBL/GenBank/DDBJ databases">
        <authorList>
            <person name="Fulton L."/>
            <person name="Clifton S."/>
            <person name="Chinwalla A.T."/>
            <person name="Mitreva M."/>
            <person name="Sodergren E."/>
            <person name="Weinstock G."/>
            <person name="Clifton S."/>
            <person name="Dooling D.J."/>
            <person name="Fulton B."/>
            <person name="Minx P."/>
            <person name="Pepin K.H."/>
            <person name="Johnson M."/>
            <person name="Bhonagiri V."/>
            <person name="Nash W.E."/>
            <person name="Mardis E.R."/>
            <person name="Wilson R.K."/>
        </authorList>
    </citation>
    <scope>NUCLEOTIDE SEQUENCE [LARGE SCALE GENOMIC DNA]</scope>
    <source>
        <strain evidence="1 2">ATCC 33806</strain>
    </source>
</reference>
<accession>C0E6Q3</accession>
<proteinExistence type="predicted"/>
<organism evidence="1 2">
    <name type="scientific">Corynebacterium matruchotii ATCC 33806</name>
    <dbReference type="NCBI Taxonomy" id="566549"/>
    <lineage>
        <taxon>Bacteria</taxon>
        <taxon>Bacillati</taxon>
        <taxon>Actinomycetota</taxon>
        <taxon>Actinomycetes</taxon>
        <taxon>Mycobacteriales</taxon>
        <taxon>Corynebacteriaceae</taxon>
        <taxon>Corynebacterium</taxon>
    </lineage>
</organism>
<dbReference type="Proteomes" id="UP000006247">
    <property type="component" value="Unassembled WGS sequence"/>
</dbReference>
<dbReference type="AlphaFoldDB" id="C0E6Q3"/>
<dbReference type="HOGENOM" id="CLU_3097856_0_0_11"/>
<gene>
    <name evidence="1" type="ORF">CORMATOL_02689</name>
</gene>
<evidence type="ECO:0000313" key="2">
    <source>
        <dbReference type="Proteomes" id="UP000006247"/>
    </source>
</evidence>
<dbReference type="EMBL" id="ACEB01000046">
    <property type="protein sequence ID" value="EEG25763.1"/>
    <property type="molecule type" value="Genomic_DNA"/>
</dbReference>
<protein>
    <submittedName>
        <fullName evidence="1">Uncharacterized protein</fullName>
    </submittedName>
</protein>
<name>C0E6Q3_9CORY</name>
<sequence length="51" mass="5744">MFRAPAAVDDCNFNRFSSQTHGILLYQLPRACRLGHLGFSCGVIRIFWCGP</sequence>
<comment type="caution">
    <text evidence="1">The sequence shown here is derived from an EMBL/GenBank/DDBJ whole genome shotgun (WGS) entry which is preliminary data.</text>
</comment>
<evidence type="ECO:0000313" key="1">
    <source>
        <dbReference type="EMBL" id="EEG25763.1"/>
    </source>
</evidence>